<keyword evidence="3" id="KW-0808">Transferase</keyword>
<evidence type="ECO:0000256" key="9">
    <source>
        <dbReference type="ARBA" id="ARBA00022840"/>
    </source>
</evidence>
<feature type="domain" description="GGDEF" evidence="12">
    <location>
        <begin position="667"/>
        <end position="820"/>
    </location>
</feature>
<dbReference type="GO" id="GO:0016740">
    <property type="term" value="F:transferase activity"/>
    <property type="evidence" value="ECO:0007669"/>
    <property type="project" value="UniProtKB-KW"/>
</dbReference>
<dbReference type="GO" id="GO:0004519">
    <property type="term" value="F:endonuclease activity"/>
    <property type="evidence" value="ECO:0007669"/>
    <property type="project" value="UniProtKB-KW"/>
</dbReference>
<keyword evidence="14" id="KW-1185">Reference proteome</keyword>
<dbReference type="PANTHER" id="PTHR36528">
    <property type="entry name" value="CRISPR SYSTEM SINGLE-STRAND-SPECIFIC DEOXYRIBONUCLEASE CAS10/CSM1 (SUBTYPE III-A)"/>
    <property type="match status" value="1"/>
</dbReference>
<dbReference type="InterPro" id="IPR041062">
    <property type="entry name" value="Csm1_B"/>
</dbReference>
<evidence type="ECO:0000256" key="6">
    <source>
        <dbReference type="ARBA" id="ARBA00022759"/>
    </source>
</evidence>
<dbReference type="SUPFAM" id="SSF109604">
    <property type="entry name" value="HD-domain/PDEase-like"/>
    <property type="match status" value="1"/>
</dbReference>
<keyword evidence="8" id="KW-0269">Exonuclease</keyword>
<evidence type="ECO:0000256" key="11">
    <source>
        <dbReference type="ARBA" id="ARBA00032922"/>
    </source>
</evidence>
<dbReference type="InterPro" id="IPR052117">
    <property type="entry name" value="Cas10/Csm1_subtype-III-A"/>
</dbReference>
<keyword evidence="9" id="KW-0067">ATP-binding</keyword>
<name>A0A858Q9T8_9GAMM</name>
<evidence type="ECO:0000256" key="2">
    <source>
        <dbReference type="ARBA" id="ARBA00014333"/>
    </source>
</evidence>
<sequence>MPCCRLHRNSTPQERIPLTDQPRLAASSRVALAAYLHDLGKFAERARIGEAKEQFADGTVRVELEKQLHCPSFNGRHTHIHAAYTAIGFDLLEQHLPDLVGEDMAPFAPWRDRNADDSIINAAARHHRPGTYLQWIVATADRLASGFEREEFDTYNAAPDEETQKLNHYTKRQLTLLEQIRLQAHQNGEVPKFRYPLAPLSPNSLFPVRAEEHERPDNAAAQRLYAKLWEGFKTALGQIPQTHRSSLPLWLDHFDCLWQTFTHAIPAATAGQVKPEVSLYDHSRTTAALAVALWRYHSDCAHDLGAVHDSFRALWDRQREGSDIAREAWKEEKFLLIQGDFFGIQDFIFATGGETQRRAAKLLRGRSFYVSLLTELAALRLLETLDLPPTSQVVNAAGKFLILAPNTPEARETVTAVQAEFDRWFLQHTHGQSGIGLAMLPARARDFQAGKRGEESPFRALTKRLFEQLEETKLRRFGLCSGTPAPPLFQGFLDAFDSNKGACAVDGRSPAKAALEGEENLFVSDLAADQIKTGHWLATQQRVLITAQTLDHHTLDLPIFGYRVNFTEGEDDTGRFGREAKTGNLRRCWDFSLPASFDAPLWNGYARRYINAYVPRFHAVNEWEAERYRGMENPATFDPHPDEIKTLNHLARDDRQVDPNGHWYGQEALMTLKGDVDDLGLIFQKGLERPSFAKMAALSRQMNAFFAVYLPWLCAHGEEDGVKRYRNTYTVFAGGDDFFLIGPWHSTLRLAQRMKKDFARYVADNPEIHFSAGLSMTKPGLPIRQLAALAEEGLEAAKSYPPSRPPDTSPTKNAVSCFGQAVSWSDFDAILAQETVLERLAGEFGLSTGYLYGLLHLTDMAAQVSQRPENALWHAYFAYRTRRMLESRVKGGEDREATERKRRTLQSELALEIANKGIAQFGAAYKIALFTYLYQQRD</sequence>
<dbReference type="InterPro" id="IPR043128">
    <property type="entry name" value="Rev_trsase/Diguanyl_cyclase"/>
</dbReference>
<dbReference type="InterPro" id="IPR013408">
    <property type="entry name" value="Cas10/Csm1"/>
</dbReference>
<dbReference type="EMBL" id="CP046565">
    <property type="protein sequence ID" value="QJD30446.1"/>
    <property type="molecule type" value="Genomic_DNA"/>
</dbReference>
<evidence type="ECO:0000313" key="14">
    <source>
        <dbReference type="Proteomes" id="UP000503004"/>
    </source>
</evidence>
<dbReference type="GO" id="GO:0004527">
    <property type="term" value="F:exonuclease activity"/>
    <property type="evidence" value="ECO:0007669"/>
    <property type="project" value="UniProtKB-KW"/>
</dbReference>
<keyword evidence="6" id="KW-0255">Endonuclease</keyword>
<evidence type="ECO:0000259" key="12">
    <source>
        <dbReference type="PROSITE" id="PS50887"/>
    </source>
</evidence>
<dbReference type="PROSITE" id="PS50887">
    <property type="entry name" value="GGDEF"/>
    <property type="match status" value="1"/>
</dbReference>
<dbReference type="NCBIfam" id="TIGR02578">
    <property type="entry name" value="cas_TM1811_Csm1"/>
    <property type="match status" value="1"/>
</dbReference>
<dbReference type="PANTHER" id="PTHR36528:SF1">
    <property type="entry name" value="CRISPR SYSTEM SINGLE-STRAND-SPECIFIC DEOXYRIBONUCLEASE CAS10_CSM1 (SUBTYPE III-A)"/>
    <property type="match status" value="1"/>
</dbReference>
<comment type="similarity">
    <text evidence="1">Belongs to the CRISPR-associated Cas10/Csm1 family.</text>
</comment>
<dbReference type="InterPro" id="IPR054767">
    <property type="entry name" value="Cas10-Cmr2_palm2"/>
</dbReference>
<dbReference type="GO" id="GO:0005524">
    <property type="term" value="F:ATP binding"/>
    <property type="evidence" value="ECO:0007669"/>
    <property type="project" value="UniProtKB-KW"/>
</dbReference>
<dbReference type="CDD" id="cd09680">
    <property type="entry name" value="Cas10_III"/>
    <property type="match status" value="1"/>
</dbReference>
<keyword evidence="10" id="KW-0051">Antiviral defense</keyword>
<evidence type="ECO:0000256" key="5">
    <source>
        <dbReference type="ARBA" id="ARBA00022741"/>
    </source>
</evidence>
<keyword evidence="5" id="KW-0547">Nucleotide-binding</keyword>
<dbReference type="GO" id="GO:0051607">
    <property type="term" value="P:defense response to virus"/>
    <property type="evidence" value="ECO:0007669"/>
    <property type="project" value="UniProtKB-KW"/>
</dbReference>
<dbReference type="InterPro" id="IPR000160">
    <property type="entry name" value="GGDEF_dom"/>
</dbReference>
<evidence type="ECO:0000256" key="7">
    <source>
        <dbReference type="ARBA" id="ARBA00022801"/>
    </source>
</evidence>
<gene>
    <name evidence="13" type="primary">cas10</name>
    <name evidence="13" type="ORF">GNH96_10975</name>
</gene>
<evidence type="ECO:0000256" key="3">
    <source>
        <dbReference type="ARBA" id="ARBA00022679"/>
    </source>
</evidence>
<reference evidence="14" key="1">
    <citation type="submission" date="2019-12" db="EMBL/GenBank/DDBJ databases">
        <authorList>
            <person name="Awala S.I."/>
            <person name="Rhee S.K."/>
        </authorList>
    </citation>
    <scope>NUCLEOTIDE SEQUENCE [LARGE SCALE GENOMIC DNA]</scope>
    <source>
        <strain evidence="14">IM1</strain>
    </source>
</reference>
<keyword evidence="7" id="KW-0378">Hydrolase</keyword>
<proteinExistence type="inferred from homology"/>
<dbReference type="AlphaFoldDB" id="A0A858Q9T8"/>
<dbReference type="Proteomes" id="UP000503004">
    <property type="component" value="Chromosome"/>
</dbReference>
<evidence type="ECO:0000256" key="1">
    <source>
        <dbReference type="ARBA" id="ARBA00005700"/>
    </source>
</evidence>
<evidence type="ECO:0000313" key="13">
    <source>
        <dbReference type="EMBL" id="QJD30446.1"/>
    </source>
</evidence>
<dbReference type="Pfam" id="PF18211">
    <property type="entry name" value="Csm1_B"/>
    <property type="match status" value="1"/>
</dbReference>
<evidence type="ECO:0000256" key="8">
    <source>
        <dbReference type="ARBA" id="ARBA00022839"/>
    </source>
</evidence>
<organism evidence="13 14">
    <name type="scientific">Methylococcus geothermalis</name>
    <dbReference type="NCBI Taxonomy" id="2681310"/>
    <lineage>
        <taxon>Bacteria</taxon>
        <taxon>Pseudomonadati</taxon>
        <taxon>Pseudomonadota</taxon>
        <taxon>Gammaproteobacteria</taxon>
        <taxon>Methylococcales</taxon>
        <taxon>Methylococcaceae</taxon>
        <taxon>Methylococcus</taxon>
    </lineage>
</organism>
<keyword evidence="4" id="KW-0540">Nuclease</keyword>
<dbReference type="KEGG" id="metu:GNH96_10975"/>
<evidence type="ECO:0000256" key="4">
    <source>
        <dbReference type="ARBA" id="ARBA00022722"/>
    </source>
</evidence>
<accession>A0A858Q9T8</accession>
<protein>
    <recommendedName>
        <fullName evidence="2">CRISPR system single-strand-specific deoxyribonuclease Cas10/Csm1 (subtype III-A)</fullName>
    </recommendedName>
    <alternativeName>
        <fullName evidence="11">Cyclic oligoadenylate synthase</fullName>
    </alternativeName>
</protein>
<evidence type="ECO:0000256" key="10">
    <source>
        <dbReference type="ARBA" id="ARBA00023118"/>
    </source>
</evidence>
<dbReference type="Gene3D" id="3.30.70.270">
    <property type="match status" value="1"/>
</dbReference>
<dbReference type="Pfam" id="PF22335">
    <property type="entry name" value="Cas10-Cmr2_palm2"/>
    <property type="match status" value="1"/>
</dbReference>